<dbReference type="Pfam" id="PF07883">
    <property type="entry name" value="Cupin_2"/>
    <property type="match status" value="1"/>
</dbReference>
<dbReference type="KEGG" id="civ:IMZ16_07160"/>
<reference evidence="2 5" key="2">
    <citation type="submission" date="2020-10" db="EMBL/GenBank/DDBJ databases">
        <title>Complete genome of Cruoricapor ignavus strain M1214 isolated from the blood culture of a febrile patient.</title>
        <authorList>
            <person name="Guglielmino C.J.D."/>
        </authorList>
    </citation>
    <scope>NUCLEOTIDE SEQUENCE [LARGE SCALE GENOMIC DNA]</scope>
    <source>
        <strain evidence="2 5">M1214</strain>
    </source>
</reference>
<protein>
    <recommendedName>
        <fullName evidence="1">Cupin type-2 domain-containing protein</fullName>
    </recommendedName>
</protein>
<evidence type="ECO:0000313" key="5">
    <source>
        <dbReference type="Proteomes" id="UP000593605"/>
    </source>
</evidence>
<name>A0A1M6DN49_9FLAO</name>
<proteinExistence type="predicted"/>
<dbReference type="InterPro" id="IPR011051">
    <property type="entry name" value="RmlC_Cupin_sf"/>
</dbReference>
<dbReference type="Proteomes" id="UP000184335">
    <property type="component" value="Unassembled WGS sequence"/>
</dbReference>
<reference evidence="3 4" key="1">
    <citation type="submission" date="2016-11" db="EMBL/GenBank/DDBJ databases">
        <authorList>
            <person name="Jaros S."/>
            <person name="Januszkiewicz K."/>
            <person name="Wedrychowicz H."/>
        </authorList>
    </citation>
    <scope>NUCLEOTIDE SEQUENCE [LARGE SCALE GENOMIC DNA]</scope>
    <source>
        <strain evidence="3 4">DSM 25479</strain>
    </source>
</reference>
<dbReference type="Proteomes" id="UP000593605">
    <property type="component" value="Chromosome"/>
</dbReference>
<evidence type="ECO:0000259" key="1">
    <source>
        <dbReference type="Pfam" id="PF07883"/>
    </source>
</evidence>
<dbReference type="EMBL" id="FQYI01000004">
    <property type="protein sequence ID" value="SHI74666.1"/>
    <property type="molecule type" value="Genomic_DNA"/>
</dbReference>
<evidence type="ECO:0000313" key="3">
    <source>
        <dbReference type="EMBL" id="SHI74666.1"/>
    </source>
</evidence>
<dbReference type="InterPro" id="IPR013096">
    <property type="entry name" value="Cupin_2"/>
</dbReference>
<feature type="domain" description="Cupin type-2" evidence="1">
    <location>
        <begin position="29"/>
        <end position="89"/>
    </location>
</feature>
<dbReference type="RefSeq" id="WP_073179038.1">
    <property type="nucleotide sequence ID" value="NZ_CP063145.1"/>
</dbReference>
<dbReference type="AlphaFoldDB" id="A0A1M6DN49"/>
<accession>A0A1M6DN49</accession>
<organism evidence="3 4">
    <name type="scientific">Cruoricaptor ignavus</name>
    <dbReference type="NCBI Taxonomy" id="1118202"/>
    <lineage>
        <taxon>Bacteria</taxon>
        <taxon>Pseudomonadati</taxon>
        <taxon>Bacteroidota</taxon>
        <taxon>Flavobacteriia</taxon>
        <taxon>Flavobacteriales</taxon>
        <taxon>Weeksellaceae</taxon>
        <taxon>Cruoricaptor</taxon>
    </lineage>
</organism>
<dbReference type="SUPFAM" id="SSF51182">
    <property type="entry name" value="RmlC-like cupins"/>
    <property type="match status" value="1"/>
</dbReference>
<evidence type="ECO:0000313" key="4">
    <source>
        <dbReference type="Proteomes" id="UP000184335"/>
    </source>
</evidence>
<dbReference type="OrthoDB" id="4411894at2"/>
<evidence type="ECO:0000313" key="2">
    <source>
        <dbReference type="EMBL" id="QOR73309.1"/>
    </source>
</evidence>
<keyword evidence="4" id="KW-1185">Reference proteome</keyword>
<sequence>MNILENIEFSAEKANIFKIKNSPKSRQFVVALGEGAVMKKHQTPVPATLIVLKGEINFLIEGQELRFGEADVYEIPVNVQHEVVGIQEKNLFLIIQEL</sequence>
<dbReference type="InterPro" id="IPR014710">
    <property type="entry name" value="RmlC-like_jellyroll"/>
</dbReference>
<dbReference type="EMBL" id="CP063145">
    <property type="protein sequence ID" value="QOR73309.1"/>
    <property type="molecule type" value="Genomic_DNA"/>
</dbReference>
<dbReference type="STRING" id="1118202.SAMN05443429_10437"/>
<dbReference type="Gene3D" id="2.60.120.10">
    <property type="entry name" value="Jelly Rolls"/>
    <property type="match status" value="1"/>
</dbReference>
<gene>
    <name evidence="2" type="ORF">IMZ16_07160</name>
    <name evidence="3" type="ORF">SAMN05443429_10437</name>
</gene>